<dbReference type="InterPro" id="IPR023019">
    <property type="entry name" value="His_synth_HisIE"/>
</dbReference>
<feature type="region of interest" description="Phosphoribosyl-ATP pyrophosphohydrolase" evidence="15">
    <location>
        <begin position="157"/>
        <end position="267"/>
    </location>
</feature>
<dbReference type="SUPFAM" id="SSF101386">
    <property type="entry name" value="all-alpha NTP pyrophosphatases"/>
    <property type="match status" value="1"/>
</dbReference>
<dbReference type="EMBL" id="MLCN01000003">
    <property type="protein sequence ID" value="ONG42151.1"/>
    <property type="molecule type" value="Genomic_DNA"/>
</dbReference>
<dbReference type="STRING" id="1907941.BKE30_01235"/>
<comment type="catalytic activity">
    <reaction evidence="2 15">
        <text>1-(5-phospho-beta-D-ribosyl)-ATP + H2O = 1-(5-phospho-beta-D-ribosyl)-5'-AMP + diphosphate + H(+)</text>
        <dbReference type="Rhea" id="RHEA:22828"/>
        <dbReference type="ChEBI" id="CHEBI:15377"/>
        <dbReference type="ChEBI" id="CHEBI:15378"/>
        <dbReference type="ChEBI" id="CHEBI:33019"/>
        <dbReference type="ChEBI" id="CHEBI:59457"/>
        <dbReference type="ChEBI" id="CHEBI:73183"/>
        <dbReference type="EC" id="3.6.1.31"/>
    </reaction>
</comment>
<dbReference type="PANTHER" id="PTHR42945:SF1">
    <property type="entry name" value="HISTIDINE BIOSYNTHESIS BIFUNCTIONAL PROTEIN HIS7"/>
    <property type="match status" value="1"/>
</dbReference>
<evidence type="ECO:0000256" key="3">
    <source>
        <dbReference type="ARBA" id="ARBA00004496"/>
    </source>
</evidence>
<proteinExistence type="inferred from homology"/>
<keyword evidence="9 15" id="KW-0028">Amino-acid biosynthesis</keyword>
<dbReference type="Gene3D" id="1.10.287.1080">
    <property type="entry name" value="MazG-like"/>
    <property type="match status" value="1"/>
</dbReference>
<keyword evidence="13 15" id="KW-0368">Histidine biosynthesis</keyword>
<evidence type="ECO:0000256" key="4">
    <source>
        <dbReference type="ARBA" id="ARBA00005169"/>
    </source>
</evidence>
<dbReference type="InterPro" id="IPR026660">
    <property type="entry name" value="PRA-CH"/>
</dbReference>
<evidence type="ECO:0000256" key="13">
    <source>
        <dbReference type="ARBA" id="ARBA00023102"/>
    </source>
</evidence>
<dbReference type="CDD" id="cd11534">
    <property type="entry name" value="NTP-PPase_HisIE_like"/>
    <property type="match status" value="1"/>
</dbReference>
<keyword evidence="10 15" id="KW-0547">Nucleotide-binding</keyword>
<keyword evidence="14 15" id="KW-0511">Multifunctional enzyme</keyword>
<dbReference type="PANTHER" id="PTHR42945">
    <property type="entry name" value="HISTIDINE BIOSYNTHESIS BIFUNCTIONAL PROTEIN"/>
    <property type="match status" value="1"/>
</dbReference>
<evidence type="ECO:0000256" key="5">
    <source>
        <dbReference type="ARBA" id="ARBA00005204"/>
    </source>
</evidence>
<organism evidence="17 18">
    <name type="scientific">Alkanindiges hydrocarboniclasticus</name>
    <dbReference type="NCBI Taxonomy" id="1907941"/>
    <lineage>
        <taxon>Bacteria</taxon>
        <taxon>Pseudomonadati</taxon>
        <taxon>Pseudomonadota</taxon>
        <taxon>Gammaproteobacteria</taxon>
        <taxon>Moraxellales</taxon>
        <taxon>Moraxellaceae</taxon>
        <taxon>Alkanindiges</taxon>
    </lineage>
</organism>
<dbReference type="UniPathway" id="UPA00031">
    <property type="reaction ID" value="UER00007"/>
</dbReference>
<keyword evidence="8 15" id="KW-0963">Cytoplasm</keyword>
<dbReference type="InterPro" id="IPR038019">
    <property type="entry name" value="PRib_AMP_CycHydrolase_sf"/>
</dbReference>
<dbReference type="InterPro" id="IPR008179">
    <property type="entry name" value="HisE"/>
</dbReference>
<keyword evidence="12 15" id="KW-0067">ATP-binding</keyword>
<dbReference type="NCBIfam" id="NF000768">
    <property type="entry name" value="PRK00051.1"/>
    <property type="match status" value="1"/>
</dbReference>
<keyword evidence="11 15" id="KW-0378">Hydrolase</keyword>
<dbReference type="NCBIfam" id="TIGR03188">
    <property type="entry name" value="histidine_hisI"/>
    <property type="match status" value="1"/>
</dbReference>
<dbReference type="NCBIfam" id="NF001611">
    <property type="entry name" value="PRK00400.1-3"/>
    <property type="match status" value="1"/>
</dbReference>
<dbReference type="SUPFAM" id="SSF141734">
    <property type="entry name" value="HisI-like"/>
    <property type="match status" value="1"/>
</dbReference>
<dbReference type="NCBIfam" id="NF002747">
    <property type="entry name" value="PRK02759.1"/>
    <property type="match status" value="1"/>
</dbReference>
<dbReference type="InterPro" id="IPR021130">
    <property type="entry name" value="PRib-ATP_PPHydrolase-like"/>
</dbReference>
<evidence type="ECO:0000256" key="7">
    <source>
        <dbReference type="ARBA" id="ARBA00008299"/>
    </source>
</evidence>
<evidence type="ECO:0000256" key="1">
    <source>
        <dbReference type="ARBA" id="ARBA00000024"/>
    </source>
</evidence>
<dbReference type="FunFam" id="3.10.20.810:FF:000001">
    <property type="entry name" value="Histidine biosynthesis bifunctional protein HisIE"/>
    <property type="match status" value="1"/>
</dbReference>
<comment type="pathway">
    <text evidence="4 15">Amino-acid biosynthesis; L-histidine biosynthesis; L-histidine from 5-phospho-alpha-D-ribose 1-diphosphate: step 3/9.</text>
</comment>
<gene>
    <name evidence="15" type="primary">hisI</name>
    <name evidence="15" type="synonym">hisIE</name>
    <name evidence="17" type="ORF">BKE30_01235</name>
</gene>
<dbReference type="HAMAP" id="MF_01021">
    <property type="entry name" value="HisI"/>
    <property type="match status" value="1"/>
</dbReference>
<evidence type="ECO:0000313" key="18">
    <source>
        <dbReference type="Proteomes" id="UP000192132"/>
    </source>
</evidence>
<comment type="similarity">
    <text evidence="6 15">In the C-terminal section; belongs to the PRA-PH family.</text>
</comment>
<accession>A0A1S8CXT4</accession>
<comment type="similarity">
    <text evidence="7 15">In the N-terminal section; belongs to the PRA-CH family.</text>
</comment>
<dbReference type="HAMAP" id="MF_01019">
    <property type="entry name" value="HisIE"/>
    <property type="match status" value="1"/>
</dbReference>
<evidence type="ECO:0000256" key="6">
    <source>
        <dbReference type="ARBA" id="ARBA00007731"/>
    </source>
</evidence>
<feature type="region of interest" description="Phosphoribosyl-AMP cyclohydrolase" evidence="15">
    <location>
        <begin position="1"/>
        <end position="156"/>
    </location>
</feature>
<evidence type="ECO:0000256" key="14">
    <source>
        <dbReference type="ARBA" id="ARBA00023268"/>
    </source>
</evidence>
<name>A0A1S8CXT4_9GAMM</name>
<protein>
    <recommendedName>
        <fullName evidence="15">Histidine biosynthesis bifunctional protein HisIE</fullName>
    </recommendedName>
    <domain>
        <recommendedName>
            <fullName evidence="15">Phosphoribosyl-AMP cyclohydrolase</fullName>
            <shortName evidence="15">PRA-CH</shortName>
            <ecNumber evidence="15">3.5.4.19</ecNumber>
        </recommendedName>
    </domain>
    <domain>
        <recommendedName>
            <fullName evidence="15">Phosphoribosyl-ATP pyrophosphatase</fullName>
            <shortName evidence="15">PRA-PH</shortName>
            <ecNumber evidence="15">3.6.1.31</ecNumber>
        </recommendedName>
    </domain>
</protein>
<dbReference type="GO" id="GO:0005524">
    <property type="term" value="F:ATP binding"/>
    <property type="evidence" value="ECO:0007669"/>
    <property type="project" value="UniProtKB-KW"/>
</dbReference>
<dbReference type="OrthoDB" id="9795769at2"/>
<keyword evidence="18" id="KW-1185">Reference proteome</keyword>
<dbReference type="GO" id="GO:0000105">
    <property type="term" value="P:L-histidine biosynthetic process"/>
    <property type="evidence" value="ECO:0007669"/>
    <property type="project" value="UniProtKB-UniRule"/>
</dbReference>
<dbReference type="GO" id="GO:0005737">
    <property type="term" value="C:cytoplasm"/>
    <property type="evidence" value="ECO:0007669"/>
    <property type="project" value="UniProtKB-SubCell"/>
</dbReference>
<feature type="domain" description="Phosphoribosyl-AMP cyclohydrolase" evidence="16">
    <location>
        <begin position="30"/>
        <end position="104"/>
    </location>
</feature>
<dbReference type="Pfam" id="PF01502">
    <property type="entry name" value="PRA-CH"/>
    <property type="match status" value="1"/>
</dbReference>
<evidence type="ECO:0000256" key="8">
    <source>
        <dbReference type="ARBA" id="ARBA00022490"/>
    </source>
</evidence>
<dbReference type="GO" id="GO:0004636">
    <property type="term" value="F:phosphoribosyl-ATP diphosphatase activity"/>
    <property type="evidence" value="ECO:0007669"/>
    <property type="project" value="UniProtKB-UniRule"/>
</dbReference>
<comment type="catalytic activity">
    <reaction evidence="1 15">
        <text>1-(5-phospho-beta-D-ribosyl)-5'-AMP + H2O = 1-(5-phospho-beta-D-ribosyl)-5-[(5-phospho-beta-D-ribosylamino)methylideneamino]imidazole-4-carboxamide</text>
        <dbReference type="Rhea" id="RHEA:20049"/>
        <dbReference type="ChEBI" id="CHEBI:15377"/>
        <dbReference type="ChEBI" id="CHEBI:58435"/>
        <dbReference type="ChEBI" id="CHEBI:59457"/>
        <dbReference type="EC" id="3.5.4.19"/>
    </reaction>
</comment>
<dbReference type="AlphaFoldDB" id="A0A1S8CXT4"/>
<dbReference type="Gene3D" id="3.10.20.810">
    <property type="entry name" value="Phosphoribosyl-AMP cyclohydrolase"/>
    <property type="match status" value="1"/>
</dbReference>
<dbReference type="Pfam" id="PF01503">
    <property type="entry name" value="PRA-PH"/>
    <property type="match status" value="1"/>
</dbReference>
<reference evidence="17 18" key="1">
    <citation type="submission" date="2016-10" db="EMBL/GenBank/DDBJ databases">
        <title>Draft Genome sequence of Alkanindiges sp. strain H1.</title>
        <authorList>
            <person name="Subhash Y."/>
            <person name="Lee S."/>
        </authorList>
    </citation>
    <scope>NUCLEOTIDE SEQUENCE [LARGE SCALE GENOMIC DNA]</scope>
    <source>
        <strain evidence="17 18">H1</strain>
    </source>
</reference>
<evidence type="ECO:0000256" key="10">
    <source>
        <dbReference type="ARBA" id="ARBA00022741"/>
    </source>
</evidence>
<dbReference type="EC" id="3.5.4.19" evidence="15"/>
<dbReference type="Proteomes" id="UP000192132">
    <property type="component" value="Unassembled WGS sequence"/>
</dbReference>
<evidence type="ECO:0000256" key="15">
    <source>
        <dbReference type="HAMAP-Rule" id="MF_01019"/>
    </source>
</evidence>
<evidence type="ECO:0000256" key="2">
    <source>
        <dbReference type="ARBA" id="ARBA00001460"/>
    </source>
</evidence>
<dbReference type="RefSeq" id="WP_076876839.1">
    <property type="nucleotide sequence ID" value="NZ_MLCN01000003.1"/>
</dbReference>
<dbReference type="HAMAP" id="MF_01020">
    <property type="entry name" value="HisE"/>
    <property type="match status" value="1"/>
</dbReference>
<sequence length="267" mass="30096">MSNWLDDVKFDQNGLIPAIAQDHHTGRILMVAWMNREALQLTAKKNRGVYFSRSRNRLWHKGEESGHYQEVHEIRLDCDSDVIVLQITQHGGIACHTGRESCFYQVLTPQGWQVVDAVQKDPHAIYGGDRKTSHDLQHSQAVEAEQQLTNMESHDVLAHLAGIMQQRKQASGDKSYVASLYQKGLNKVLEKVGEESIETILAAKDCATHLNAQEYQDKLIYETADLWFHSIVMLGYFDLAPQLVLDELARRMGLSGLDEKAARGASS</sequence>
<evidence type="ECO:0000256" key="9">
    <source>
        <dbReference type="ARBA" id="ARBA00022605"/>
    </source>
</evidence>
<evidence type="ECO:0000313" key="17">
    <source>
        <dbReference type="EMBL" id="ONG42151.1"/>
    </source>
</evidence>
<dbReference type="InterPro" id="IPR002496">
    <property type="entry name" value="PRib_AMP_CycHydrolase_dom"/>
</dbReference>
<dbReference type="EC" id="3.6.1.31" evidence="15"/>
<comment type="pathway">
    <text evidence="5 15">Amino-acid biosynthesis; L-histidine biosynthesis; L-histidine from 5-phospho-alpha-D-ribose 1-diphosphate: step 2/9.</text>
</comment>
<evidence type="ECO:0000256" key="11">
    <source>
        <dbReference type="ARBA" id="ARBA00022801"/>
    </source>
</evidence>
<evidence type="ECO:0000259" key="16">
    <source>
        <dbReference type="Pfam" id="PF01502"/>
    </source>
</evidence>
<evidence type="ECO:0000256" key="12">
    <source>
        <dbReference type="ARBA" id="ARBA00022840"/>
    </source>
</evidence>
<comment type="caution">
    <text evidence="17">The sequence shown here is derived from an EMBL/GenBank/DDBJ whole genome shotgun (WGS) entry which is preliminary data.</text>
</comment>
<dbReference type="GO" id="GO:0004635">
    <property type="term" value="F:phosphoribosyl-AMP cyclohydrolase activity"/>
    <property type="evidence" value="ECO:0007669"/>
    <property type="project" value="UniProtKB-UniRule"/>
</dbReference>
<comment type="subcellular location">
    <subcellularLocation>
        <location evidence="3 15">Cytoplasm</location>
    </subcellularLocation>
</comment>